<evidence type="ECO:0000256" key="2">
    <source>
        <dbReference type="ARBA" id="ARBA00023015"/>
    </source>
</evidence>
<sequence length="636" mass="68361">MTSTASHTTRARGRPLLVAVAGLQRGTGVTTTTVALAHGWPGPEPAVVVEADPAGGQLANLIAAEPYRGLASLARAAHSGARSVQLSDHLQVLPGGVGFLAAPPGPDAHRTRWVTMLLTGRDHNRRLDELAAWRDLGATVFADCGAPKPGSEVAPILTAADACLVVVHDDLVDPALAGQQIRELAASSRHPGVLLISTQPDSDTATRLNVPVLARIPRDRHSAEALLRRPLITHRRNRLVRAARGIATTVDAHLRPPTPALTDPQHAPRRPLAHFSGHSARLPGRRSPTRPTVYRLELPTGALPEPARARTPPPPEPEPRPKPLEDDNQTTTTPRHEQSADRGEQSSDRGIGAGSIEAAAEPAPQLPSAATDPMLVPPAAADGRLLEVQLFGPTQLWLDAAGAPATEITGRLQPQSLELLAVLALHPGGMTRDELLEALWAGHLPAKPNNALTNAISRLRIALGSATGTDGHATVQATQGRARYRLDPAHVRVDYWDFTEAVTARRRAADNEARAVACQRIIDIATAPLAPDLSQPWIEPMREATRRDALNALGWLASHTVTTDPRTTLSMLETAAETDPYNEALWQDILRLHAKLGEYDALTRTYTLLTRKLTEIDATPSRETQQLLHHLQHTTR</sequence>
<dbReference type="Gene3D" id="1.25.40.10">
    <property type="entry name" value="Tetratricopeptide repeat domain"/>
    <property type="match status" value="1"/>
</dbReference>
<dbReference type="Pfam" id="PF00486">
    <property type="entry name" value="Trans_reg_C"/>
    <property type="match status" value="1"/>
</dbReference>
<dbReference type="Gene3D" id="1.10.10.10">
    <property type="entry name" value="Winged helix-like DNA-binding domain superfamily/Winged helix DNA-binding domain"/>
    <property type="match status" value="1"/>
</dbReference>
<dbReference type="RefSeq" id="WP_310408148.1">
    <property type="nucleotide sequence ID" value="NZ_JAVDWW010000015.1"/>
</dbReference>
<dbReference type="InterPro" id="IPR005158">
    <property type="entry name" value="BTAD"/>
</dbReference>
<evidence type="ECO:0000256" key="3">
    <source>
        <dbReference type="ARBA" id="ARBA00023125"/>
    </source>
</evidence>
<evidence type="ECO:0000313" key="9">
    <source>
        <dbReference type="Proteomes" id="UP001251217"/>
    </source>
</evidence>
<name>A0ABU1XR83_9NOCA</name>
<protein>
    <submittedName>
        <fullName evidence="8">DNA-binding SARP family transcriptional activator</fullName>
    </submittedName>
</protein>
<dbReference type="Pfam" id="PF03704">
    <property type="entry name" value="BTAD"/>
    <property type="match status" value="1"/>
</dbReference>
<feature type="compositionally biased region" description="Basic and acidic residues" evidence="5">
    <location>
        <begin position="334"/>
        <end position="347"/>
    </location>
</feature>
<dbReference type="InterPro" id="IPR016032">
    <property type="entry name" value="Sig_transdc_resp-reg_C-effctor"/>
</dbReference>
<dbReference type="PANTHER" id="PTHR35807">
    <property type="entry name" value="TRANSCRIPTIONAL REGULATOR REDD-RELATED"/>
    <property type="match status" value="1"/>
</dbReference>
<dbReference type="InterPro" id="IPR036388">
    <property type="entry name" value="WH-like_DNA-bd_sf"/>
</dbReference>
<accession>A0ABU1XR83</accession>
<evidence type="ECO:0000256" key="1">
    <source>
        <dbReference type="ARBA" id="ARBA00005820"/>
    </source>
</evidence>
<dbReference type="SMART" id="SM00862">
    <property type="entry name" value="Trans_reg_C"/>
    <property type="match status" value="1"/>
</dbReference>
<organism evidence="8 9">
    <name type="scientific">Nocardia kruczakiae</name>
    <dbReference type="NCBI Taxonomy" id="261477"/>
    <lineage>
        <taxon>Bacteria</taxon>
        <taxon>Bacillati</taxon>
        <taxon>Actinomycetota</taxon>
        <taxon>Actinomycetes</taxon>
        <taxon>Mycobacteriales</taxon>
        <taxon>Nocardiaceae</taxon>
        <taxon>Nocardia</taxon>
    </lineage>
</organism>
<keyword evidence="3 8" id="KW-0238">DNA-binding</keyword>
<proteinExistence type="inferred from homology"/>
<comment type="similarity">
    <text evidence="1">Belongs to the AfsR/DnrI/RedD regulatory family.</text>
</comment>
<evidence type="ECO:0000259" key="6">
    <source>
        <dbReference type="SMART" id="SM00862"/>
    </source>
</evidence>
<dbReference type="InterPro" id="IPR027417">
    <property type="entry name" value="P-loop_NTPase"/>
</dbReference>
<dbReference type="InterPro" id="IPR011990">
    <property type="entry name" value="TPR-like_helical_dom_sf"/>
</dbReference>
<dbReference type="Gene3D" id="3.40.50.300">
    <property type="entry name" value="P-loop containing nucleotide triphosphate hydrolases"/>
    <property type="match status" value="1"/>
</dbReference>
<dbReference type="EMBL" id="JAVDWW010000015">
    <property type="protein sequence ID" value="MDR7172879.1"/>
    <property type="molecule type" value="Genomic_DNA"/>
</dbReference>
<dbReference type="Proteomes" id="UP001251217">
    <property type="component" value="Unassembled WGS sequence"/>
</dbReference>
<dbReference type="PANTHER" id="PTHR35807:SF1">
    <property type="entry name" value="TRANSCRIPTIONAL REGULATOR REDD"/>
    <property type="match status" value="1"/>
</dbReference>
<evidence type="ECO:0000259" key="7">
    <source>
        <dbReference type="SMART" id="SM01043"/>
    </source>
</evidence>
<reference evidence="8 9" key="1">
    <citation type="submission" date="2023-07" db="EMBL/GenBank/DDBJ databases">
        <title>Sorghum-associated microbial communities from plants grown in Nebraska, USA.</title>
        <authorList>
            <person name="Schachtman D."/>
        </authorList>
    </citation>
    <scope>NUCLEOTIDE SEQUENCE [LARGE SCALE GENOMIC DNA]</scope>
    <source>
        <strain evidence="8 9">4272</strain>
    </source>
</reference>
<evidence type="ECO:0000256" key="5">
    <source>
        <dbReference type="SAM" id="MobiDB-lite"/>
    </source>
</evidence>
<feature type="domain" description="OmpR/PhoB-type" evidence="6">
    <location>
        <begin position="405"/>
        <end position="486"/>
    </location>
</feature>
<evidence type="ECO:0000256" key="4">
    <source>
        <dbReference type="ARBA" id="ARBA00023163"/>
    </source>
</evidence>
<dbReference type="GO" id="GO:0003677">
    <property type="term" value="F:DNA binding"/>
    <property type="evidence" value="ECO:0007669"/>
    <property type="project" value="UniProtKB-KW"/>
</dbReference>
<comment type="caution">
    <text evidence="8">The sequence shown here is derived from an EMBL/GenBank/DDBJ whole genome shotgun (WGS) entry which is preliminary data.</text>
</comment>
<keyword evidence="9" id="KW-1185">Reference proteome</keyword>
<feature type="domain" description="Bacterial transcriptional activator" evidence="7">
    <location>
        <begin position="493"/>
        <end position="632"/>
    </location>
</feature>
<dbReference type="SUPFAM" id="SSF46894">
    <property type="entry name" value="C-terminal effector domain of the bipartite response regulators"/>
    <property type="match status" value="1"/>
</dbReference>
<keyword evidence="2" id="KW-0805">Transcription regulation</keyword>
<dbReference type="InterPro" id="IPR051677">
    <property type="entry name" value="AfsR-DnrI-RedD_regulator"/>
</dbReference>
<dbReference type="InterPro" id="IPR001867">
    <property type="entry name" value="OmpR/PhoB-type_DNA-bd"/>
</dbReference>
<dbReference type="SUPFAM" id="SSF52540">
    <property type="entry name" value="P-loop containing nucleoside triphosphate hydrolases"/>
    <property type="match status" value="1"/>
</dbReference>
<dbReference type="SMART" id="SM01043">
    <property type="entry name" value="BTAD"/>
    <property type="match status" value="1"/>
</dbReference>
<keyword evidence="4" id="KW-0804">Transcription</keyword>
<evidence type="ECO:0000313" key="8">
    <source>
        <dbReference type="EMBL" id="MDR7172879.1"/>
    </source>
</evidence>
<gene>
    <name evidence="8" type="ORF">J2W56_006645</name>
</gene>
<feature type="region of interest" description="Disordered" evidence="5">
    <location>
        <begin position="251"/>
        <end position="350"/>
    </location>
</feature>